<protein>
    <submittedName>
        <fullName evidence="2">Uncharacterized protein</fullName>
    </submittedName>
</protein>
<keyword evidence="1" id="KW-0812">Transmembrane</keyword>
<reference evidence="2" key="1">
    <citation type="journal article" date="2021" name="J. Hered.">
        <title>Genome Assembly of Salicaceae Populus deltoides (Eastern Cottonwood) I-69 Based on Nanopore Sequencing and Hi-C Technologies.</title>
        <authorList>
            <person name="Bai S."/>
            <person name="Wu H."/>
            <person name="Zhang J."/>
            <person name="Pan Z."/>
            <person name="Zhao W."/>
            <person name="Li Z."/>
            <person name="Tong C."/>
        </authorList>
    </citation>
    <scope>NUCLEOTIDE SEQUENCE</scope>
    <source>
        <tissue evidence="2">Leaf</tissue>
    </source>
</reference>
<evidence type="ECO:0000256" key="1">
    <source>
        <dbReference type="SAM" id="Phobius"/>
    </source>
</evidence>
<keyword evidence="3" id="KW-1185">Reference proteome</keyword>
<evidence type="ECO:0000313" key="2">
    <source>
        <dbReference type="EMBL" id="KAH8508347.1"/>
    </source>
</evidence>
<comment type="caution">
    <text evidence="2">The sequence shown here is derived from an EMBL/GenBank/DDBJ whole genome shotgun (WGS) entry which is preliminary data.</text>
</comment>
<accession>A0A8T2YT96</accession>
<dbReference type="PANTHER" id="PTHR23075:SF13">
    <property type="entry name" value="AAA-TYPE ATPASE FAMILY PROTEIN"/>
    <property type="match status" value="1"/>
</dbReference>
<dbReference type="EMBL" id="JACEGQ020000005">
    <property type="protein sequence ID" value="KAH8508347.1"/>
    <property type="molecule type" value="Genomic_DNA"/>
</dbReference>
<dbReference type="PANTHER" id="PTHR23075">
    <property type="entry name" value="PUTATIVE ATP-ASE"/>
    <property type="match status" value="1"/>
</dbReference>
<evidence type="ECO:0000313" key="3">
    <source>
        <dbReference type="Proteomes" id="UP000807159"/>
    </source>
</evidence>
<dbReference type="GO" id="GO:0005739">
    <property type="term" value="C:mitochondrion"/>
    <property type="evidence" value="ECO:0007669"/>
    <property type="project" value="TreeGrafter"/>
</dbReference>
<feature type="transmembrane region" description="Helical" evidence="1">
    <location>
        <begin position="23"/>
        <end position="41"/>
    </location>
</feature>
<proteinExistence type="predicted"/>
<gene>
    <name evidence="2" type="ORF">H0E87_010465</name>
</gene>
<dbReference type="Proteomes" id="UP000807159">
    <property type="component" value="Chromosome 5"/>
</dbReference>
<name>A0A8T2YT96_POPDE</name>
<organism evidence="2 3">
    <name type="scientific">Populus deltoides</name>
    <name type="common">Eastern poplar</name>
    <name type="synonym">Eastern cottonwood</name>
    <dbReference type="NCBI Taxonomy" id="3696"/>
    <lineage>
        <taxon>Eukaryota</taxon>
        <taxon>Viridiplantae</taxon>
        <taxon>Streptophyta</taxon>
        <taxon>Embryophyta</taxon>
        <taxon>Tracheophyta</taxon>
        <taxon>Spermatophyta</taxon>
        <taxon>Magnoliopsida</taxon>
        <taxon>eudicotyledons</taxon>
        <taxon>Gunneridae</taxon>
        <taxon>Pentapetalae</taxon>
        <taxon>rosids</taxon>
        <taxon>fabids</taxon>
        <taxon>Malpighiales</taxon>
        <taxon>Salicaceae</taxon>
        <taxon>Saliceae</taxon>
        <taxon>Populus</taxon>
    </lineage>
</organism>
<dbReference type="AlphaFoldDB" id="A0A8T2YT96"/>
<dbReference type="GO" id="GO:0008270">
    <property type="term" value="F:zinc ion binding"/>
    <property type="evidence" value="ECO:0007669"/>
    <property type="project" value="TreeGrafter"/>
</dbReference>
<keyword evidence="1" id="KW-1133">Transmembrane helix</keyword>
<keyword evidence="1" id="KW-0472">Membrane</keyword>
<dbReference type="GO" id="GO:0007005">
    <property type="term" value="P:mitochondrion organization"/>
    <property type="evidence" value="ECO:0007669"/>
    <property type="project" value="TreeGrafter"/>
</dbReference>
<sequence>MTVGGATTLAAGIYTTRHDALDWALWTSLKLGLCLTLYAIWGSLEDLIKAKACWKMDGIYQNQHKMCVIISMGLGYAMMTGGDVAPLGAQAVTKIHKIFDWAKKSQKGLLLFIDKADAFLSEPGDLDSAITDCIDEVIQSVPVTWGRGALFSEIVDYKVAEHNQRLKLAAEGGLPV</sequence>